<dbReference type="EMBL" id="RKLV01000013">
    <property type="protein sequence ID" value="MCX2819869.1"/>
    <property type="molecule type" value="Genomic_DNA"/>
</dbReference>
<dbReference type="SUPFAM" id="SSF52540">
    <property type="entry name" value="P-loop containing nucleoside triphosphate hydrolases"/>
    <property type="match status" value="1"/>
</dbReference>
<dbReference type="CDD" id="cd01897">
    <property type="entry name" value="NOG"/>
    <property type="match status" value="1"/>
</dbReference>
<dbReference type="RefSeq" id="WP_266088518.1">
    <property type="nucleotide sequence ID" value="NZ_RKLV01000013.1"/>
</dbReference>
<keyword evidence="4" id="KW-1185">Reference proteome</keyword>
<evidence type="ECO:0000313" key="4">
    <source>
        <dbReference type="Proteomes" id="UP001149411"/>
    </source>
</evidence>
<evidence type="ECO:0000256" key="1">
    <source>
        <dbReference type="ARBA" id="ARBA00022741"/>
    </source>
</evidence>
<evidence type="ECO:0000259" key="2">
    <source>
        <dbReference type="PROSITE" id="PS51710"/>
    </source>
</evidence>
<proteinExistence type="predicted"/>
<keyword evidence="1" id="KW-0547">Nucleotide-binding</keyword>
<evidence type="ECO:0000313" key="3">
    <source>
        <dbReference type="EMBL" id="MCX2819869.1"/>
    </source>
</evidence>
<dbReference type="InterPro" id="IPR006073">
    <property type="entry name" value="GTP-bd"/>
</dbReference>
<dbReference type="GO" id="GO:0005525">
    <property type="term" value="F:GTP binding"/>
    <property type="evidence" value="ECO:0007669"/>
    <property type="project" value="InterPro"/>
</dbReference>
<dbReference type="Proteomes" id="UP001149411">
    <property type="component" value="Unassembled WGS sequence"/>
</dbReference>
<dbReference type="InterPro" id="IPR005225">
    <property type="entry name" value="Small_GTP-bd"/>
</dbReference>
<dbReference type="Gene3D" id="3.40.50.300">
    <property type="entry name" value="P-loop containing nucleotide triphosphate hydrolases"/>
    <property type="match status" value="1"/>
</dbReference>
<sequence>MTTPFERIPPVPDAEEVLDAAFAKASRVSETNSGVDSQRGMTAKASNRVGSRLGAVVEGFPSFDRLDGFYIAVASAAVDIDEVRQALSSVDWAVEQVGRIADEAQSEMANASSSEAIEVRKRAFARISSVVEDVSDDLQTLRDARQRLVDVPEVRDLPTAVLAGAPNVGKSTLLDALTRANPDINEYAFTTKGVGMGHIEDGYRTYQVVDTPGLLDRPAEERNEMEQQAVEALEHLADLVVFVVDPSETCGYTVGEQTALLDEIRSLDAPVLVVSNKTDLGETYDDADVTVTATEDAEGLRDAVVDELAHDRQKP</sequence>
<organism evidence="3 4">
    <name type="scientific">Halorutilus salinus</name>
    <dbReference type="NCBI Taxonomy" id="2487751"/>
    <lineage>
        <taxon>Archaea</taxon>
        <taxon>Methanobacteriati</taxon>
        <taxon>Methanobacteriota</taxon>
        <taxon>Stenosarchaea group</taxon>
        <taxon>Halobacteria</taxon>
        <taxon>Halorutilales</taxon>
        <taxon>Halorutilaceae</taxon>
        <taxon>Halorutilus</taxon>
    </lineage>
</organism>
<gene>
    <name evidence="3" type="ORF">EGH25_10955</name>
</gene>
<name>A0A9Q4C6K1_9EURY</name>
<comment type="caution">
    <text evidence="3">The sequence shown here is derived from an EMBL/GenBank/DDBJ whole genome shotgun (WGS) entry which is preliminary data.</text>
</comment>
<dbReference type="NCBIfam" id="TIGR00231">
    <property type="entry name" value="small_GTP"/>
    <property type="match status" value="1"/>
</dbReference>
<accession>A0A9Q4C6K1</accession>
<dbReference type="InterPro" id="IPR027417">
    <property type="entry name" value="P-loop_NTPase"/>
</dbReference>
<dbReference type="PANTHER" id="PTHR45759">
    <property type="entry name" value="NUCLEOLAR GTP-BINDING PROTEIN 1"/>
    <property type="match status" value="1"/>
</dbReference>
<reference evidence="3" key="1">
    <citation type="submission" date="2022-09" db="EMBL/GenBank/DDBJ databases">
        <title>Haloadaptaus new haloarchaeum isolated from saline soil.</title>
        <authorList>
            <person name="Duran-Viseras A."/>
            <person name="Sanchez-Porro C."/>
            <person name="Ventosa A."/>
        </authorList>
    </citation>
    <scope>NUCLEOTIDE SEQUENCE</scope>
    <source>
        <strain evidence="3">F3-133</strain>
    </source>
</reference>
<dbReference type="PRINTS" id="PR00326">
    <property type="entry name" value="GTP1OBG"/>
</dbReference>
<dbReference type="PROSITE" id="PS51710">
    <property type="entry name" value="G_OBG"/>
    <property type="match status" value="1"/>
</dbReference>
<dbReference type="Gene3D" id="1.20.120.1190">
    <property type="match status" value="1"/>
</dbReference>
<dbReference type="InterPro" id="IPR041623">
    <property type="entry name" value="NOG1_N"/>
</dbReference>
<dbReference type="Pfam" id="PF01926">
    <property type="entry name" value="MMR_HSR1"/>
    <property type="match status" value="1"/>
</dbReference>
<dbReference type="Pfam" id="PF17835">
    <property type="entry name" value="NOG1_N"/>
    <property type="match status" value="1"/>
</dbReference>
<dbReference type="InterPro" id="IPR031167">
    <property type="entry name" value="G_OBG"/>
</dbReference>
<feature type="domain" description="OBG-type G" evidence="2">
    <location>
        <begin position="158"/>
        <end position="315"/>
    </location>
</feature>
<protein>
    <submittedName>
        <fullName evidence="3">50S ribosome-binding GTPase</fullName>
    </submittedName>
</protein>
<dbReference type="AlphaFoldDB" id="A0A9Q4C6K1"/>